<evidence type="ECO:0000313" key="2">
    <source>
        <dbReference type="EMBL" id="KAF5380763.1"/>
    </source>
</evidence>
<name>A0A8H5FPE3_9AGAR</name>
<dbReference type="EMBL" id="JAACJN010000396">
    <property type="protein sequence ID" value="KAF5344695.1"/>
    <property type="molecule type" value="Genomic_DNA"/>
</dbReference>
<protein>
    <submittedName>
        <fullName evidence="1">Uncharacterized protein</fullName>
    </submittedName>
</protein>
<proteinExistence type="predicted"/>
<dbReference type="AlphaFoldDB" id="A0A8H5FPE3"/>
<organism evidence="1 3">
    <name type="scientific">Collybiopsis confluens</name>
    <dbReference type="NCBI Taxonomy" id="2823264"/>
    <lineage>
        <taxon>Eukaryota</taxon>
        <taxon>Fungi</taxon>
        <taxon>Dikarya</taxon>
        <taxon>Basidiomycota</taxon>
        <taxon>Agaricomycotina</taxon>
        <taxon>Agaricomycetes</taxon>
        <taxon>Agaricomycetidae</taxon>
        <taxon>Agaricales</taxon>
        <taxon>Marasmiineae</taxon>
        <taxon>Omphalotaceae</taxon>
        <taxon>Collybiopsis</taxon>
    </lineage>
</organism>
<evidence type="ECO:0000313" key="3">
    <source>
        <dbReference type="Proteomes" id="UP000518752"/>
    </source>
</evidence>
<dbReference type="Proteomes" id="UP000518752">
    <property type="component" value="Unassembled WGS sequence"/>
</dbReference>
<keyword evidence="3" id="KW-1185">Reference proteome</keyword>
<dbReference type="EMBL" id="JAACJN010000062">
    <property type="protein sequence ID" value="KAF5380763.1"/>
    <property type="molecule type" value="Genomic_DNA"/>
</dbReference>
<gene>
    <name evidence="2" type="ORF">D9757_007084</name>
    <name evidence="1" type="ORF">D9757_015064</name>
</gene>
<comment type="caution">
    <text evidence="1">The sequence shown here is derived from an EMBL/GenBank/DDBJ whole genome shotgun (WGS) entry which is preliminary data.</text>
</comment>
<sequence>MCELFFDGLTAYEGISNKKWPVPKTDPKFQDGHIHRYHVLIHPKSRYPEVQEDLIKNGSGDFYSHLSIRRASQSAQNPQRV</sequence>
<evidence type="ECO:0000313" key="1">
    <source>
        <dbReference type="EMBL" id="KAF5344695.1"/>
    </source>
</evidence>
<accession>A0A8H5FPE3</accession>
<reference evidence="1 3" key="1">
    <citation type="journal article" date="2020" name="ISME J.">
        <title>Uncovering the hidden diversity of litter-decomposition mechanisms in mushroom-forming fungi.</title>
        <authorList>
            <person name="Floudas D."/>
            <person name="Bentzer J."/>
            <person name="Ahren D."/>
            <person name="Johansson T."/>
            <person name="Persson P."/>
            <person name="Tunlid A."/>
        </authorList>
    </citation>
    <scope>NUCLEOTIDE SEQUENCE [LARGE SCALE GENOMIC DNA]</scope>
    <source>
        <strain evidence="1 3">CBS 406.79</strain>
    </source>
</reference>